<dbReference type="RefSeq" id="WP_284481727.1">
    <property type="nucleotide sequence ID" value="NZ_JASNJD010000010.1"/>
</dbReference>
<keyword evidence="4" id="KW-0804">Transcription</keyword>
<accession>A0ABT7F2U5</accession>
<keyword evidence="3" id="KW-0238">DNA-binding</keyword>
<evidence type="ECO:0000259" key="5">
    <source>
        <dbReference type="PROSITE" id="PS50931"/>
    </source>
</evidence>
<comment type="similarity">
    <text evidence="1">Belongs to the LysR transcriptional regulatory family.</text>
</comment>
<feature type="domain" description="HTH lysR-type" evidence="5">
    <location>
        <begin position="9"/>
        <end position="66"/>
    </location>
</feature>
<dbReference type="CDD" id="cd08432">
    <property type="entry name" value="PBP2_GcdR_TrpI_HvrB_AmpR_like"/>
    <property type="match status" value="1"/>
</dbReference>
<evidence type="ECO:0000313" key="6">
    <source>
        <dbReference type="EMBL" id="MDK3018921.1"/>
    </source>
</evidence>
<evidence type="ECO:0000256" key="2">
    <source>
        <dbReference type="ARBA" id="ARBA00023015"/>
    </source>
</evidence>
<evidence type="ECO:0000313" key="7">
    <source>
        <dbReference type="Proteomes" id="UP001243757"/>
    </source>
</evidence>
<protein>
    <submittedName>
        <fullName evidence="6">LysR substrate-binding domain-containing protein</fullName>
    </submittedName>
</protein>
<dbReference type="EMBL" id="JASNJD010000010">
    <property type="protein sequence ID" value="MDK3018921.1"/>
    <property type="molecule type" value="Genomic_DNA"/>
</dbReference>
<name>A0ABT7F2U5_9RHOB</name>
<dbReference type="SUPFAM" id="SSF46785">
    <property type="entry name" value="Winged helix' DNA-binding domain"/>
    <property type="match status" value="1"/>
</dbReference>
<dbReference type="SUPFAM" id="SSF53850">
    <property type="entry name" value="Periplasmic binding protein-like II"/>
    <property type="match status" value="1"/>
</dbReference>
<comment type="caution">
    <text evidence="6">The sequence shown here is derived from an EMBL/GenBank/DDBJ whole genome shotgun (WGS) entry which is preliminary data.</text>
</comment>
<sequence>MQSPPVRLPPLNALRVFWAVMRRGSFRAAAAELSVSPQAVSQQIKLLEDILGVALFLRRGRAVDPTEQAILLSHFVQAGFDEFAEGVRRVTSVAGRHRITLNVSPYFATRYLIGRLDRFRARMPGADLRLTTMVALPDFISDDVDVSIQWGFGDWPGMEAHLLVRDPKLICCAPALAAAIRRPDDLLRQTLLHPVSAGTYWPRVLRHLGVSLPDQAGEIAFQDADSMRQATLAGMGVGLVSRGDAVEDLDSGRLVAPLGAEVLADMAAGDVPGFYLVLPRAHRRMKTVATFCDWVLAEDWSAPATPLPPG</sequence>
<reference evidence="6 7" key="1">
    <citation type="submission" date="2023-05" db="EMBL/GenBank/DDBJ databases">
        <title>Pseudodonghicola sp. nov.</title>
        <authorList>
            <person name="Huang J."/>
        </authorList>
    </citation>
    <scope>NUCLEOTIDE SEQUENCE [LARGE SCALE GENOMIC DNA]</scope>
    <source>
        <strain evidence="6 7">IC7</strain>
    </source>
</reference>
<keyword evidence="7" id="KW-1185">Reference proteome</keyword>
<evidence type="ECO:0000256" key="4">
    <source>
        <dbReference type="ARBA" id="ARBA00023163"/>
    </source>
</evidence>
<evidence type="ECO:0000256" key="3">
    <source>
        <dbReference type="ARBA" id="ARBA00023125"/>
    </source>
</evidence>
<gene>
    <name evidence="6" type="ORF">QO033_14645</name>
</gene>
<dbReference type="Pfam" id="PF00126">
    <property type="entry name" value="HTH_1"/>
    <property type="match status" value="1"/>
</dbReference>
<dbReference type="PRINTS" id="PR00039">
    <property type="entry name" value="HTHLYSR"/>
</dbReference>
<dbReference type="InterPro" id="IPR058163">
    <property type="entry name" value="LysR-type_TF_proteobact-type"/>
</dbReference>
<dbReference type="InterPro" id="IPR005119">
    <property type="entry name" value="LysR_subst-bd"/>
</dbReference>
<dbReference type="Pfam" id="PF03466">
    <property type="entry name" value="LysR_substrate"/>
    <property type="match status" value="1"/>
</dbReference>
<dbReference type="Proteomes" id="UP001243757">
    <property type="component" value="Unassembled WGS sequence"/>
</dbReference>
<dbReference type="InterPro" id="IPR036388">
    <property type="entry name" value="WH-like_DNA-bd_sf"/>
</dbReference>
<dbReference type="InterPro" id="IPR000847">
    <property type="entry name" value="LysR_HTH_N"/>
</dbReference>
<dbReference type="PANTHER" id="PTHR30537">
    <property type="entry name" value="HTH-TYPE TRANSCRIPTIONAL REGULATOR"/>
    <property type="match status" value="1"/>
</dbReference>
<dbReference type="PROSITE" id="PS50931">
    <property type="entry name" value="HTH_LYSR"/>
    <property type="match status" value="1"/>
</dbReference>
<proteinExistence type="inferred from homology"/>
<evidence type="ECO:0000256" key="1">
    <source>
        <dbReference type="ARBA" id="ARBA00009437"/>
    </source>
</evidence>
<dbReference type="PANTHER" id="PTHR30537:SF74">
    <property type="entry name" value="HTH-TYPE TRANSCRIPTIONAL REGULATOR TRPI"/>
    <property type="match status" value="1"/>
</dbReference>
<keyword evidence="2" id="KW-0805">Transcription regulation</keyword>
<organism evidence="6 7">
    <name type="scientific">Pseudodonghicola flavimaris</name>
    <dbReference type="NCBI Taxonomy" id="3050036"/>
    <lineage>
        <taxon>Bacteria</taxon>
        <taxon>Pseudomonadati</taxon>
        <taxon>Pseudomonadota</taxon>
        <taxon>Alphaproteobacteria</taxon>
        <taxon>Rhodobacterales</taxon>
        <taxon>Paracoccaceae</taxon>
        <taxon>Pseudodonghicola</taxon>
    </lineage>
</organism>
<dbReference type="Gene3D" id="1.10.10.10">
    <property type="entry name" value="Winged helix-like DNA-binding domain superfamily/Winged helix DNA-binding domain"/>
    <property type="match status" value="1"/>
</dbReference>
<dbReference type="InterPro" id="IPR036390">
    <property type="entry name" value="WH_DNA-bd_sf"/>
</dbReference>
<dbReference type="Gene3D" id="3.40.190.10">
    <property type="entry name" value="Periplasmic binding protein-like II"/>
    <property type="match status" value="2"/>
</dbReference>